<dbReference type="InterPro" id="IPR000551">
    <property type="entry name" value="MerR-type_HTH_dom"/>
</dbReference>
<dbReference type="KEGG" id="gxy:GLX_09050"/>
<feature type="compositionally biased region" description="Pro residues" evidence="1">
    <location>
        <begin position="146"/>
        <end position="155"/>
    </location>
</feature>
<evidence type="ECO:0000313" key="3">
    <source>
        <dbReference type="EMBL" id="BAK83317.1"/>
    </source>
</evidence>
<organism evidence="3 4">
    <name type="scientific">Komagataeibacter medellinensis (strain NBRC 3288 / BCRC 11682 / LMG 1693 / Kondo 51)</name>
    <name type="common">Gluconacetobacter medellinensis</name>
    <dbReference type="NCBI Taxonomy" id="634177"/>
    <lineage>
        <taxon>Bacteria</taxon>
        <taxon>Pseudomonadati</taxon>
        <taxon>Pseudomonadota</taxon>
        <taxon>Alphaproteobacteria</taxon>
        <taxon>Acetobacterales</taxon>
        <taxon>Acetobacteraceae</taxon>
        <taxon>Komagataeibacter</taxon>
    </lineage>
</organism>
<sequence length="265" mass="28487">MSMQDHLDGTMPAGTVQSAMDTLPIYEVARELGLAQHVMRMWETRFPQLRPLRGQGGRRSYRAHDIAVLRRIADLLYVQKLSLAQAQAELARAQLTDSTLSTPVLEVAHPVVESGVPEQPATPPAIAAPEAAAPHAEAQAPHPRIEPPPEGPAPEPASVVVVEQVTAVAEVDYSVAVEDMSPAIAEPAVSEPDTAEQPPAMESSVVTDEGAVADAAPLAEQEEELPLEQLVMIELERLQAENTVLRDSLRGVLVELQALREMVPV</sequence>
<evidence type="ECO:0000313" key="4">
    <source>
        <dbReference type="Proteomes" id="UP000009044"/>
    </source>
</evidence>
<dbReference type="InterPro" id="IPR009061">
    <property type="entry name" value="DNA-bd_dom_put_sf"/>
</dbReference>
<dbReference type="SUPFAM" id="SSF46955">
    <property type="entry name" value="Putative DNA-binding domain"/>
    <property type="match status" value="1"/>
</dbReference>
<proteinExistence type="predicted"/>
<dbReference type="SMART" id="SM00422">
    <property type="entry name" value="HTH_MERR"/>
    <property type="match status" value="1"/>
</dbReference>
<evidence type="ECO:0000259" key="2">
    <source>
        <dbReference type="SMART" id="SM00422"/>
    </source>
</evidence>
<dbReference type="Pfam" id="PF13411">
    <property type="entry name" value="MerR_1"/>
    <property type="match status" value="1"/>
</dbReference>
<accession>G2I5C0</accession>
<feature type="compositionally biased region" description="Low complexity" evidence="1">
    <location>
        <begin position="124"/>
        <end position="142"/>
    </location>
</feature>
<dbReference type="Proteomes" id="UP000009044">
    <property type="component" value="Chromosome"/>
</dbReference>
<dbReference type="HOGENOM" id="CLU_885043_0_0_5"/>
<dbReference type="GO" id="GO:0003677">
    <property type="term" value="F:DNA binding"/>
    <property type="evidence" value="ECO:0007669"/>
    <property type="project" value="InterPro"/>
</dbReference>
<dbReference type="STRING" id="634177.GLX_09050"/>
<dbReference type="eggNOG" id="COG0789">
    <property type="taxonomic scope" value="Bacteria"/>
</dbReference>
<dbReference type="PATRIC" id="fig|634177.7.peg.1057"/>
<evidence type="ECO:0000256" key="1">
    <source>
        <dbReference type="SAM" id="MobiDB-lite"/>
    </source>
</evidence>
<dbReference type="CDD" id="cd04765">
    <property type="entry name" value="HTH_MlrA-like_sg2"/>
    <property type="match status" value="1"/>
</dbReference>
<reference evidence="4" key="1">
    <citation type="journal article" date="2011" name="J. Bacteriol.">
        <title>Complete genome sequence of NBRC 3288, a unique cellulose-nonproducing strain of Gluconacetobacter xylinus isolated from vinegar.</title>
        <authorList>
            <person name="Ogino H."/>
            <person name="Azuma Y."/>
            <person name="Hosoyama A."/>
            <person name="Nakazawa H."/>
            <person name="Matsutani M."/>
            <person name="Hasegawa A."/>
            <person name="Otsuyama K."/>
            <person name="Matsushita K."/>
            <person name="Fujita N."/>
            <person name="Shirai M."/>
        </authorList>
    </citation>
    <scope>NUCLEOTIDE SEQUENCE [LARGE SCALE GENOMIC DNA]</scope>
    <source>
        <strain evidence="4">NBRC 3288 / BCRC 11682 / LMG 1693</strain>
    </source>
</reference>
<feature type="domain" description="HTH merR-type" evidence="2">
    <location>
        <begin position="23"/>
        <end position="93"/>
    </location>
</feature>
<dbReference type="RefSeq" id="WP_014104880.1">
    <property type="nucleotide sequence ID" value="NC_016027.1"/>
</dbReference>
<dbReference type="EMBL" id="AP012159">
    <property type="protein sequence ID" value="BAK83317.1"/>
    <property type="molecule type" value="Genomic_DNA"/>
</dbReference>
<dbReference type="AlphaFoldDB" id="G2I5C0"/>
<gene>
    <name evidence="3" type="ordered locus">GLX_09050</name>
</gene>
<feature type="region of interest" description="Disordered" evidence="1">
    <location>
        <begin position="114"/>
        <end position="156"/>
    </location>
</feature>
<protein>
    <submittedName>
        <fullName evidence="3">Transcriptional regulator</fullName>
    </submittedName>
</protein>
<dbReference type="GO" id="GO:0006355">
    <property type="term" value="P:regulation of DNA-templated transcription"/>
    <property type="evidence" value="ECO:0007669"/>
    <property type="project" value="InterPro"/>
</dbReference>
<dbReference type="Gene3D" id="1.10.1660.10">
    <property type="match status" value="1"/>
</dbReference>
<name>G2I5C0_KOMMN</name>